<feature type="compositionally biased region" description="Basic and acidic residues" evidence="1">
    <location>
        <begin position="98"/>
        <end position="120"/>
    </location>
</feature>
<dbReference type="Proteomes" id="UP000054248">
    <property type="component" value="Unassembled WGS sequence"/>
</dbReference>
<protein>
    <submittedName>
        <fullName evidence="2">Uncharacterized protein</fullName>
    </submittedName>
</protein>
<keyword evidence="3" id="KW-1185">Reference proteome</keyword>
<reference evidence="2 3" key="1">
    <citation type="submission" date="2014-04" db="EMBL/GenBank/DDBJ databases">
        <authorList>
            <consortium name="DOE Joint Genome Institute"/>
            <person name="Kuo A."/>
            <person name="Girlanda M."/>
            <person name="Perotto S."/>
            <person name="Kohler A."/>
            <person name="Nagy L.G."/>
            <person name="Floudas D."/>
            <person name="Copeland A."/>
            <person name="Barry K.W."/>
            <person name="Cichocki N."/>
            <person name="Veneault-Fourrey C."/>
            <person name="LaButti K."/>
            <person name="Lindquist E.A."/>
            <person name="Lipzen A."/>
            <person name="Lundell T."/>
            <person name="Morin E."/>
            <person name="Murat C."/>
            <person name="Sun H."/>
            <person name="Tunlid A."/>
            <person name="Henrissat B."/>
            <person name="Grigoriev I.V."/>
            <person name="Hibbett D.S."/>
            <person name="Martin F."/>
            <person name="Nordberg H.P."/>
            <person name="Cantor M.N."/>
            <person name="Hua S.X."/>
        </authorList>
    </citation>
    <scope>NUCLEOTIDE SEQUENCE [LARGE SCALE GENOMIC DNA]</scope>
    <source>
        <strain evidence="2 3">MUT 4182</strain>
    </source>
</reference>
<dbReference type="EMBL" id="KN822946">
    <property type="protein sequence ID" value="KIO33828.1"/>
    <property type="molecule type" value="Genomic_DNA"/>
</dbReference>
<dbReference type="STRING" id="1051891.A0A0C3LIP9"/>
<evidence type="ECO:0000313" key="2">
    <source>
        <dbReference type="EMBL" id="KIO33828.1"/>
    </source>
</evidence>
<sequence length="163" mass="17967">MSRNIGRVNKREEALHNLELARRQRLLPVPCWEKQWVTPAGAGPGSTYKVMKWVKTDKKQDFSDDELAADADETQAPLRDEMEALAGAADKEVEEQEAMDRAREEGDSRAGSEEAPEKPRKLGQTLEVGTGDVTPAETDRSPMPPSPMPPSPVAKNPSDAMEE</sequence>
<feature type="compositionally biased region" description="Acidic residues" evidence="1">
    <location>
        <begin position="63"/>
        <end position="73"/>
    </location>
</feature>
<dbReference type="HOGENOM" id="CLU_1628269_0_0_1"/>
<evidence type="ECO:0000256" key="1">
    <source>
        <dbReference type="SAM" id="MobiDB-lite"/>
    </source>
</evidence>
<gene>
    <name evidence="2" type="ORF">M407DRAFT_240947</name>
</gene>
<evidence type="ECO:0000313" key="3">
    <source>
        <dbReference type="Proteomes" id="UP000054248"/>
    </source>
</evidence>
<feature type="region of interest" description="Disordered" evidence="1">
    <location>
        <begin position="59"/>
        <end position="163"/>
    </location>
</feature>
<name>A0A0C3LIP9_9AGAM</name>
<dbReference type="OrthoDB" id="2595509at2759"/>
<feature type="compositionally biased region" description="Pro residues" evidence="1">
    <location>
        <begin position="142"/>
        <end position="152"/>
    </location>
</feature>
<reference evidence="3" key="2">
    <citation type="submission" date="2015-01" db="EMBL/GenBank/DDBJ databases">
        <title>Evolutionary Origins and Diversification of the Mycorrhizal Mutualists.</title>
        <authorList>
            <consortium name="DOE Joint Genome Institute"/>
            <consortium name="Mycorrhizal Genomics Consortium"/>
            <person name="Kohler A."/>
            <person name="Kuo A."/>
            <person name="Nagy L.G."/>
            <person name="Floudas D."/>
            <person name="Copeland A."/>
            <person name="Barry K.W."/>
            <person name="Cichocki N."/>
            <person name="Veneault-Fourrey C."/>
            <person name="LaButti K."/>
            <person name="Lindquist E.A."/>
            <person name="Lipzen A."/>
            <person name="Lundell T."/>
            <person name="Morin E."/>
            <person name="Murat C."/>
            <person name="Riley R."/>
            <person name="Ohm R."/>
            <person name="Sun H."/>
            <person name="Tunlid A."/>
            <person name="Henrissat B."/>
            <person name="Grigoriev I.V."/>
            <person name="Hibbett D.S."/>
            <person name="Martin F."/>
        </authorList>
    </citation>
    <scope>NUCLEOTIDE SEQUENCE [LARGE SCALE GENOMIC DNA]</scope>
    <source>
        <strain evidence="3">MUT 4182</strain>
    </source>
</reference>
<organism evidence="2 3">
    <name type="scientific">Tulasnella calospora MUT 4182</name>
    <dbReference type="NCBI Taxonomy" id="1051891"/>
    <lineage>
        <taxon>Eukaryota</taxon>
        <taxon>Fungi</taxon>
        <taxon>Dikarya</taxon>
        <taxon>Basidiomycota</taxon>
        <taxon>Agaricomycotina</taxon>
        <taxon>Agaricomycetes</taxon>
        <taxon>Cantharellales</taxon>
        <taxon>Tulasnellaceae</taxon>
        <taxon>Tulasnella</taxon>
    </lineage>
</organism>
<proteinExistence type="predicted"/>
<accession>A0A0C3LIP9</accession>
<dbReference type="AlphaFoldDB" id="A0A0C3LIP9"/>